<evidence type="ECO:0000256" key="4">
    <source>
        <dbReference type="ARBA" id="ARBA00022806"/>
    </source>
</evidence>
<comment type="caution">
    <text evidence="9">The sequence shown here is derived from an EMBL/GenBank/DDBJ whole genome shotgun (WGS) entry which is preliminary data.</text>
</comment>
<dbReference type="Gene3D" id="3.40.50.300">
    <property type="entry name" value="P-loop containing nucleotide triphosphate hydrolases"/>
    <property type="match status" value="1"/>
</dbReference>
<dbReference type="InterPro" id="IPR011545">
    <property type="entry name" value="DEAD/DEAH_box_helicase_dom"/>
</dbReference>
<evidence type="ECO:0000256" key="7">
    <source>
        <dbReference type="SAM" id="MobiDB-lite"/>
    </source>
</evidence>
<dbReference type="InterPro" id="IPR050547">
    <property type="entry name" value="DEAD_box_RNA_helicases"/>
</dbReference>
<accession>A0ABN9PIZ9</accession>
<reference evidence="9" key="1">
    <citation type="submission" date="2023-10" db="EMBL/GenBank/DDBJ databases">
        <authorList>
            <person name="Chen Y."/>
            <person name="Shah S."/>
            <person name="Dougan E. K."/>
            <person name="Thang M."/>
            <person name="Chan C."/>
        </authorList>
    </citation>
    <scope>NUCLEOTIDE SEQUENCE [LARGE SCALE GENOMIC DNA]</scope>
</reference>
<feature type="short sequence motif" description="Q motif" evidence="6">
    <location>
        <begin position="178"/>
        <end position="206"/>
    </location>
</feature>
<organism evidence="9 10">
    <name type="scientific">Prorocentrum cordatum</name>
    <dbReference type="NCBI Taxonomy" id="2364126"/>
    <lineage>
        <taxon>Eukaryota</taxon>
        <taxon>Sar</taxon>
        <taxon>Alveolata</taxon>
        <taxon>Dinophyceae</taxon>
        <taxon>Prorocentrales</taxon>
        <taxon>Prorocentraceae</taxon>
        <taxon>Prorocentrum</taxon>
    </lineage>
</organism>
<evidence type="ECO:0000256" key="3">
    <source>
        <dbReference type="ARBA" id="ARBA00022801"/>
    </source>
</evidence>
<evidence type="ECO:0000256" key="5">
    <source>
        <dbReference type="ARBA" id="ARBA00022840"/>
    </source>
</evidence>
<dbReference type="SUPFAM" id="SSF52540">
    <property type="entry name" value="P-loop containing nucleoside triphosphate hydrolases"/>
    <property type="match status" value="1"/>
</dbReference>
<dbReference type="Pfam" id="PF00270">
    <property type="entry name" value="DEAD"/>
    <property type="match status" value="1"/>
</dbReference>
<keyword evidence="5" id="KW-0067">ATP-binding</keyword>
<gene>
    <name evidence="9" type="ORF">PCOR1329_LOCUS2431</name>
</gene>
<dbReference type="Proteomes" id="UP001189429">
    <property type="component" value="Unassembled WGS sequence"/>
</dbReference>
<evidence type="ECO:0000256" key="2">
    <source>
        <dbReference type="ARBA" id="ARBA00022741"/>
    </source>
</evidence>
<proteinExistence type="predicted"/>
<feature type="compositionally biased region" description="Low complexity" evidence="7">
    <location>
        <begin position="442"/>
        <end position="474"/>
    </location>
</feature>
<sequence length="1267" mass="134124">MLASLVLEFPTTTSVKDGRYVVRTCIVKAGPQVSPPGCGLEAKVPAERPWSVDSLRSLDKSVSEVPELSLSALGDELEEERRVVGLLGRAEEEHPGPQRPAAPEGPRGVARPAALAGGPRCGESSEIDRFIPRDPREEEEEQAADMGMDFHKAYDAETVVLNIEGDRLEVPSLKTYEEAVEKLGFPPFLRASLAERGYYRLTPVQEATMPLMGARADFLASSFTGSGKTAAYLLPILAALEKLSRLRPGALVAAHYKLRDGRRSTQLGVAHVRGLRDDDVALEFERDSGERHRQFVPVEWVMGSPDPQPPALELAPRGHGGHVAREAPSCAGGLVQVRKQPLVAPQRNKTGCCALSTAPECHGDSYSPFGAAAPAKRVDAGTGGLNQAGLERSPLLDSGDRSGSSALRGVGAPRPPRGLRAAHRGGCGVPCLRGPTPPELTAPRATGEAAGEAAGEEPLGQGAPQQGGDDGQAQAWAARDCALLEWSDWSDCGRLRSSRHGRCPDCYCAESPACPPRGSPSAVAAAIEIIASMPDGDVYLEVNGSSDPNVAAMRWSDARQPPPPGVPRGSWRFRWDVTSAEQREFQRLAKIAARDVYVARDRRAGGPSMKPAGGALHPLAADPARAPLPAPRSGELVWVVSESQRGLQRGMVVFLGAGVPMVGDVGMYQVPGAPPGPRGPAAVSVRRMLFGGPLDFMRNASGADVRVMPVEARRAWRRRTRRRESTDAAADEPASTLNGMRWAPRGGSPRPAKDSLFTAFDSARWTWGRPPVDLDGPRAFDELGSKLACDGSSSRLALLRVELLGEALPGFRSAALGEGVPRVPRASWSIRGAGFSKRLQAAHLPPARGGRVSSASGASRLVQGSALILSAPRCRGAGFPAPQARRAPCVEQAPLGPDVSAADALVSVGGDAFGWRFAEGGMCSMSLRSAWRFRLALQGVAKIGGASGREISALLGRFATRGLVRRSVLSAPQAEVVLRGCFGDEQLGDLADDRRSLAPAADGRGRPASGCPPAPAGAAACEWPLRGAIAEVVFGAVGVRQWLRAARLRDLAAAVVKMFDLMFGGGWRTNAASKVVAAIACFRPAAGPGLSQLPRAQPARRGFARPGPPQAGLPSPWAVKCQGARMPSAVGSWRTGAAVLFAFVRYFGPCELLGIRACDLVPPSRRGRCAGLKWAVMLGSQQMQITFNMGARDETALVDNVDQLPFIDALLAQLRANGGQSLEFPFSYREWAVSFEAVSKSVGLAGEMTPLAAEAAEQSVSVWLLWN</sequence>
<evidence type="ECO:0000256" key="1">
    <source>
        <dbReference type="ARBA" id="ARBA00012552"/>
    </source>
</evidence>
<keyword evidence="4" id="KW-0347">Helicase</keyword>
<evidence type="ECO:0000259" key="8">
    <source>
        <dbReference type="PROSITE" id="PS51195"/>
    </source>
</evidence>
<dbReference type="EC" id="3.6.4.13" evidence="1"/>
<feature type="compositionally biased region" description="Basic and acidic residues" evidence="7">
    <location>
        <begin position="126"/>
        <end position="136"/>
    </location>
</feature>
<dbReference type="PANTHER" id="PTHR47963">
    <property type="entry name" value="DEAD-BOX ATP-DEPENDENT RNA HELICASE 47, MITOCHONDRIAL"/>
    <property type="match status" value="1"/>
</dbReference>
<feature type="region of interest" description="Disordered" evidence="7">
    <location>
        <begin position="88"/>
        <end position="143"/>
    </location>
</feature>
<dbReference type="InterPro" id="IPR014014">
    <property type="entry name" value="RNA_helicase_DEAD_Q_motif"/>
</dbReference>
<evidence type="ECO:0000256" key="6">
    <source>
        <dbReference type="PROSITE-ProRule" id="PRU00552"/>
    </source>
</evidence>
<evidence type="ECO:0000313" key="10">
    <source>
        <dbReference type="Proteomes" id="UP001189429"/>
    </source>
</evidence>
<evidence type="ECO:0000313" key="9">
    <source>
        <dbReference type="EMBL" id="CAK0791574.1"/>
    </source>
</evidence>
<dbReference type="InterPro" id="IPR027417">
    <property type="entry name" value="P-loop_NTPase"/>
</dbReference>
<feature type="domain" description="DEAD-box RNA helicase Q" evidence="8">
    <location>
        <begin position="178"/>
        <end position="206"/>
    </location>
</feature>
<dbReference type="PANTHER" id="PTHR47963:SF8">
    <property type="entry name" value="ATP-DEPENDENT RNA HELICASE DEAD"/>
    <property type="match status" value="1"/>
</dbReference>
<name>A0ABN9PIZ9_9DINO</name>
<dbReference type="PROSITE" id="PS51195">
    <property type="entry name" value="Q_MOTIF"/>
    <property type="match status" value="1"/>
</dbReference>
<feature type="region of interest" description="Disordered" evidence="7">
    <location>
        <begin position="718"/>
        <end position="753"/>
    </location>
</feature>
<feature type="region of interest" description="Disordered" evidence="7">
    <location>
        <begin position="383"/>
        <end position="474"/>
    </location>
</feature>
<dbReference type="EMBL" id="CAUYUJ010000614">
    <property type="protein sequence ID" value="CAK0791574.1"/>
    <property type="molecule type" value="Genomic_DNA"/>
</dbReference>
<keyword evidence="3" id="KW-0378">Hydrolase</keyword>
<keyword evidence="10" id="KW-1185">Reference proteome</keyword>
<protein>
    <recommendedName>
        <fullName evidence="1">RNA helicase</fullName>
        <ecNumber evidence="1">3.6.4.13</ecNumber>
    </recommendedName>
</protein>
<keyword evidence="2" id="KW-0547">Nucleotide-binding</keyword>